<dbReference type="Gene3D" id="3.90.226.10">
    <property type="entry name" value="2-enoyl-CoA Hydratase, Chain A, domain 1"/>
    <property type="match status" value="1"/>
</dbReference>
<accession>A0ABQ6HCY5</accession>
<dbReference type="CDD" id="cd06558">
    <property type="entry name" value="crotonase-like"/>
    <property type="match status" value="1"/>
</dbReference>
<dbReference type="InterPro" id="IPR051053">
    <property type="entry name" value="ECH/Chromodomain_protein"/>
</dbReference>
<dbReference type="SUPFAM" id="SSF52096">
    <property type="entry name" value="ClpP/crotonase"/>
    <property type="match status" value="1"/>
</dbReference>
<proteinExistence type="predicted"/>
<dbReference type="RefSeq" id="WP_284298507.1">
    <property type="nucleotide sequence ID" value="NZ_BSSV01000004.1"/>
</dbReference>
<dbReference type="InterPro" id="IPR029045">
    <property type="entry name" value="ClpP/crotonase-like_dom_sf"/>
</dbReference>
<keyword evidence="2" id="KW-0576">Peroxisome</keyword>
<evidence type="ECO:0000256" key="2">
    <source>
        <dbReference type="ARBA" id="ARBA00023140"/>
    </source>
</evidence>
<organism evidence="4 5">
    <name type="scientific">Thalassotalea loyana</name>
    <dbReference type="NCBI Taxonomy" id="280483"/>
    <lineage>
        <taxon>Bacteria</taxon>
        <taxon>Pseudomonadati</taxon>
        <taxon>Pseudomonadota</taxon>
        <taxon>Gammaproteobacteria</taxon>
        <taxon>Alteromonadales</taxon>
        <taxon>Colwelliaceae</taxon>
        <taxon>Thalassotalea</taxon>
    </lineage>
</organism>
<evidence type="ECO:0000313" key="5">
    <source>
        <dbReference type="Proteomes" id="UP001157134"/>
    </source>
</evidence>
<reference evidence="4 5" key="1">
    <citation type="submission" date="2023-03" db="EMBL/GenBank/DDBJ databases">
        <title>Thalassotalea loyana LMG 22536T draft genome sequence.</title>
        <authorList>
            <person name="Sawabe T."/>
        </authorList>
    </citation>
    <scope>NUCLEOTIDE SEQUENCE [LARGE SCALE GENOMIC DNA]</scope>
    <source>
        <strain evidence="4 5">LMG 22536</strain>
    </source>
</reference>
<protein>
    <submittedName>
        <fullName evidence="4">Enoyl-CoA hydratase</fullName>
    </submittedName>
</protein>
<keyword evidence="3" id="KW-0413">Isomerase</keyword>
<dbReference type="PANTHER" id="PTHR43684:SF1">
    <property type="entry name" value="ENOYL-COA DELTA ISOMERASE 2"/>
    <property type="match status" value="1"/>
</dbReference>
<gene>
    <name evidence="4" type="ORF">tloyanaT_21980</name>
</gene>
<dbReference type="EMBL" id="BSSV01000004">
    <property type="protein sequence ID" value="GLX85946.1"/>
    <property type="molecule type" value="Genomic_DNA"/>
</dbReference>
<dbReference type="InterPro" id="IPR001753">
    <property type="entry name" value="Enoyl-CoA_hydra/iso"/>
</dbReference>
<evidence type="ECO:0000313" key="4">
    <source>
        <dbReference type="EMBL" id="GLX85946.1"/>
    </source>
</evidence>
<comment type="caution">
    <text evidence="4">The sequence shown here is derived from an EMBL/GenBank/DDBJ whole genome shotgun (WGS) entry which is preliminary data.</text>
</comment>
<keyword evidence="5" id="KW-1185">Reference proteome</keyword>
<name>A0ABQ6HCY5_9GAMM</name>
<dbReference type="Proteomes" id="UP001157134">
    <property type="component" value="Unassembled WGS sequence"/>
</dbReference>
<comment type="subcellular location">
    <subcellularLocation>
        <location evidence="1">Peroxisome</location>
    </subcellularLocation>
</comment>
<dbReference type="Pfam" id="PF00378">
    <property type="entry name" value="ECH_1"/>
    <property type="match status" value="1"/>
</dbReference>
<sequence>MNDLILSNINNHVLTITINRFDKQNALLNEMYLSLVDLFDQAERDENIRVVVIQGNDSCFSAGNDLNDFLKSTDSLAARGGYQFIQKLGQFNKPLIAAVAGNAVGIGTTLLLHCDMAIAATNAKFMLPFAQLGLCPEAASSYLLPKLVGRIKAFELLVLGDKFDATTAESLGLINRVVPPEELIEAAQLLAQRLVQIPPKALQMSRELIANGCQQAVSDIMYEEIIEFEKLLDTPESKAILQHLAK</sequence>
<evidence type="ECO:0000256" key="3">
    <source>
        <dbReference type="ARBA" id="ARBA00023235"/>
    </source>
</evidence>
<dbReference type="PANTHER" id="PTHR43684">
    <property type="match status" value="1"/>
</dbReference>
<evidence type="ECO:0000256" key="1">
    <source>
        <dbReference type="ARBA" id="ARBA00004275"/>
    </source>
</evidence>